<evidence type="ECO:0000313" key="3">
    <source>
        <dbReference type="Proteomes" id="UP000193309"/>
    </source>
</evidence>
<proteinExistence type="predicted"/>
<protein>
    <recommendedName>
        <fullName evidence="4">DUF2567 domain-containing protein</fullName>
    </recommendedName>
</protein>
<feature type="transmembrane region" description="Helical" evidence="1">
    <location>
        <begin position="56"/>
        <end position="80"/>
    </location>
</feature>
<feature type="transmembrane region" description="Helical" evidence="1">
    <location>
        <begin position="139"/>
        <end position="159"/>
    </location>
</feature>
<dbReference type="AlphaFoldDB" id="A0A1X7I5T5"/>
<organism evidence="2 3">
    <name type="scientific">Corynebacterium pollutisoli</name>
    <dbReference type="NCBI Taxonomy" id="1610489"/>
    <lineage>
        <taxon>Bacteria</taxon>
        <taxon>Bacillati</taxon>
        <taxon>Actinomycetota</taxon>
        <taxon>Actinomycetes</taxon>
        <taxon>Mycobacteriales</taxon>
        <taxon>Corynebacteriaceae</taxon>
        <taxon>Corynebacterium</taxon>
    </lineage>
</organism>
<dbReference type="EMBL" id="FXAR01000001">
    <property type="protein sequence ID" value="SMG09837.1"/>
    <property type="molecule type" value="Genomic_DNA"/>
</dbReference>
<feature type="transmembrane region" description="Helical" evidence="1">
    <location>
        <begin position="92"/>
        <end position="115"/>
    </location>
</feature>
<reference evidence="3" key="1">
    <citation type="submission" date="2017-04" db="EMBL/GenBank/DDBJ databases">
        <authorList>
            <person name="Varghese N."/>
            <person name="Submissions S."/>
        </authorList>
    </citation>
    <scope>NUCLEOTIDE SEQUENCE [LARGE SCALE GENOMIC DNA]</scope>
    <source>
        <strain evidence="3">VDS</strain>
    </source>
</reference>
<evidence type="ECO:0000313" key="2">
    <source>
        <dbReference type="EMBL" id="SMG09837.1"/>
    </source>
</evidence>
<keyword evidence="1" id="KW-0472">Membrane</keyword>
<evidence type="ECO:0008006" key="4">
    <source>
        <dbReference type="Google" id="ProtNLM"/>
    </source>
</evidence>
<dbReference type="RefSeq" id="WP_085548600.1">
    <property type="nucleotide sequence ID" value="NZ_FXAR01000001.1"/>
</dbReference>
<keyword evidence="3" id="KW-1185">Reference proteome</keyword>
<evidence type="ECO:0000256" key="1">
    <source>
        <dbReference type="SAM" id="Phobius"/>
    </source>
</evidence>
<gene>
    <name evidence="2" type="ORF">SAMN06295981_0452</name>
</gene>
<keyword evidence="1" id="KW-0812">Transmembrane</keyword>
<dbReference type="STRING" id="1610489.SAMN06295981_0452"/>
<dbReference type="OrthoDB" id="4428081at2"/>
<feature type="transmembrane region" description="Helical" evidence="1">
    <location>
        <begin position="7"/>
        <end position="31"/>
    </location>
</feature>
<sequence>MAIPRTVGTAAGVAAVSLLVYSAVGALWGLLRPAYTGTFAEGGQVVIDSAAANVEFVSFGSFVAATGLLAVIVSLSTYVLSPATRGPGMLWWLMAVAVFSAFSFLQVGTVSAGLLHDIGDPHLLSEGDRLSMVPGLDPGVGWLAAPFLAALAYWCSALVTPETEPGQLPIE</sequence>
<keyword evidence="1" id="KW-1133">Transmembrane helix</keyword>
<name>A0A1X7I5T5_9CORY</name>
<dbReference type="Proteomes" id="UP000193309">
    <property type="component" value="Unassembled WGS sequence"/>
</dbReference>
<accession>A0A1X7I5T5</accession>